<evidence type="ECO:0000313" key="1">
    <source>
        <dbReference type="EMBL" id="SLM31030.1"/>
    </source>
</evidence>
<dbReference type="Proteomes" id="UP000191931">
    <property type="component" value="Unassembled WGS sequence"/>
</dbReference>
<name>A0A1W1HEY4_9BACT</name>
<reference evidence="1 2" key="1">
    <citation type="submission" date="2017-03" db="EMBL/GenBank/DDBJ databases">
        <authorList>
            <person name="Afonso C.L."/>
            <person name="Miller P.J."/>
            <person name="Scott M.A."/>
            <person name="Spackman E."/>
            <person name="Goraichik I."/>
            <person name="Dimitrov K.M."/>
            <person name="Suarez D.L."/>
            <person name="Swayne D.E."/>
        </authorList>
    </citation>
    <scope>NUCLEOTIDE SEQUENCE [LARGE SCALE GENOMIC DNA]</scope>
    <source>
        <strain evidence="1">PRJEB14757</strain>
    </source>
</reference>
<dbReference type="STRING" id="1246637.MTBBW1_2600005"/>
<accession>A0A1W1HEY4</accession>
<protein>
    <submittedName>
        <fullName evidence="1">Uncharacterized protein</fullName>
    </submittedName>
</protein>
<evidence type="ECO:0000313" key="2">
    <source>
        <dbReference type="Proteomes" id="UP000191931"/>
    </source>
</evidence>
<organism evidence="1 2">
    <name type="scientific">Desulfamplus magnetovallimortis</name>
    <dbReference type="NCBI Taxonomy" id="1246637"/>
    <lineage>
        <taxon>Bacteria</taxon>
        <taxon>Pseudomonadati</taxon>
        <taxon>Thermodesulfobacteriota</taxon>
        <taxon>Desulfobacteria</taxon>
        <taxon>Desulfobacterales</taxon>
        <taxon>Desulfobacteraceae</taxon>
        <taxon>Desulfamplus</taxon>
    </lineage>
</organism>
<gene>
    <name evidence="1" type="ORF">MTBBW1_2600005</name>
</gene>
<dbReference type="EMBL" id="FWEV01000180">
    <property type="protein sequence ID" value="SLM31030.1"/>
    <property type="molecule type" value="Genomic_DNA"/>
</dbReference>
<proteinExistence type="predicted"/>
<sequence length="47" mass="5719">MNYSLRTLDSLQFAFFRIYCDKETIFVCSDVRFCNIVRKESYKILQI</sequence>
<keyword evidence="2" id="KW-1185">Reference proteome</keyword>
<dbReference type="AlphaFoldDB" id="A0A1W1HEY4"/>